<evidence type="ECO:0000313" key="4">
    <source>
        <dbReference type="Proteomes" id="UP001153636"/>
    </source>
</evidence>
<dbReference type="AlphaFoldDB" id="A0A9P0CUQ0"/>
<dbReference type="OrthoDB" id="6765476at2759"/>
<keyword evidence="2" id="KW-0472">Membrane</keyword>
<feature type="transmembrane region" description="Helical" evidence="2">
    <location>
        <begin position="130"/>
        <end position="155"/>
    </location>
</feature>
<evidence type="ECO:0000256" key="1">
    <source>
        <dbReference type="SAM" id="MobiDB-lite"/>
    </source>
</evidence>
<dbReference type="Proteomes" id="UP001153636">
    <property type="component" value="Chromosome 2"/>
</dbReference>
<proteinExistence type="predicted"/>
<name>A0A9P0CUQ0_9CUCU</name>
<protein>
    <submittedName>
        <fullName evidence="3">Uncharacterized protein</fullName>
    </submittedName>
</protein>
<keyword evidence="4" id="KW-1185">Reference proteome</keyword>
<keyword evidence="2" id="KW-0812">Transmembrane</keyword>
<feature type="transmembrane region" description="Helical" evidence="2">
    <location>
        <begin position="167"/>
        <end position="190"/>
    </location>
</feature>
<organism evidence="3 4">
    <name type="scientific">Psylliodes chrysocephalus</name>
    <dbReference type="NCBI Taxonomy" id="3402493"/>
    <lineage>
        <taxon>Eukaryota</taxon>
        <taxon>Metazoa</taxon>
        <taxon>Ecdysozoa</taxon>
        <taxon>Arthropoda</taxon>
        <taxon>Hexapoda</taxon>
        <taxon>Insecta</taxon>
        <taxon>Pterygota</taxon>
        <taxon>Neoptera</taxon>
        <taxon>Endopterygota</taxon>
        <taxon>Coleoptera</taxon>
        <taxon>Polyphaga</taxon>
        <taxon>Cucujiformia</taxon>
        <taxon>Chrysomeloidea</taxon>
        <taxon>Chrysomelidae</taxon>
        <taxon>Galerucinae</taxon>
        <taxon>Alticini</taxon>
        <taxon>Psylliodes</taxon>
    </lineage>
</organism>
<accession>A0A9P0CUQ0</accession>
<sequence length="407" mass="46441">MAPLTRIIQNHAEEVDCNHLIPPLYFLDDQWVGLAPNPTVSTPPKQLAIEAEPKLVFSPIQPVGAQGLYIQQKITEAQRTLTFRTEQKAVQNIFKRRAAGMEANSQGYSLSNMFEAVEIRRLAQSTIKELWGWFSEIGTFMSGLIGFYCVFKIIQYTLGVILNGLRIYQTLGCGIVILTSVWNTLTSWVIHTKQREKTLNPEEVKLETITTSQPGPSRALTEEQIATRDHKTKESIALACLVEMCLRRRNTPLQWVLTQLRAAMNIMLQTYAEKDGASTQQNIGSKGSPNLRNQLGTSEEKTLTTTCIELSRRDRKLLSRRRMLDAIRRRLGVNISWNRIKLLRKGNRPQKGTVRNPKITPTIKISKSWFTPEKRRDGKKIRRPSVKMTYERFSPHPENSDLCLAPR</sequence>
<evidence type="ECO:0000256" key="2">
    <source>
        <dbReference type="SAM" id="Phobius"/>
    </source>
</evidence>
<feature type="compositionally biased region" description="Basic and acidic residues" evidence="1">
    <location>
        <begin position="389"/>
        <end position="399"/>
    </location>
</feature>
<gene>
    <name evidence="3" type="ORF">PSYICH_LOCUS6647</name>
</gene>
<evidence type="ECO:0000313" key="3">
    <source>
        <dbReference type="EMBL" id="CAH1106883.1"/>
    </source>
</evidence>
<keyword evidence="2" id="KW-1133">Transmembrane helix</keyword>
<dbReference type="EMBL" id="OV651814">
    <property type="protein sequence ID" value="CAH1106883.1"/>
    <property type="molecule type" value="Genomic_DNA"/>
</dbReference>
<feature type="region of interest" description="Disordered" evidence="1">
    <location>
        <begin position="369"/>
        <end position="407"/>
    </location>
</feature>
<reference evidence="3" key="1">
    <citation type="submission" date="2022-01" db="EMBL/GenBank/DDBJ databases">
        <authorList>
            <person name="King R."/>
        </authorList>
    </citation>
    <scope>NUCLEOTIDE SEQUENCE</scope>
</reference>
<dbReference type="Pfam" id="PF24664">
    <property type="entry name" value="Monjiviricetes_fusion"/>
    <property type="match status" value="1"/>
</dbReference>